<organism evidence="4 5">
    <name type="scientific">Acetonema longum DSM 6540</name>
    <dbReference type="NCBI Taxonomy" id="1009370"/>
    <lineage>
        <taxon>Bacteria</taxon>
        <taxon>Bacillati</taxon>
        <taxon>Bacillota</taxon>
        <taxon>Negativicutes</taxon>
        <taxon>Acetonemataceae</taxon>
        <taxon>Acetonema</taxon>
    </lineage>
</organism>
<proteinExistence type="inferred from homology"/>
<dbReference type="InterPro" id="IPR045337">
    <property type="entry name" value="MmgE_PrpD_C"/>
</dbReference>
<comment type="caution">
    <text evidence="4">The sequence shown here is derived from an EMBL/GenBank/DDBJ whole genome shotgun (WGS) entry which is preliminary data.</text>
</comment>
<dbReference type="SUPFAM" id="SSF103378">
    <property type="entry name" value="2-methylcitrate dehydratase PrpD"/>
    <property type="match status" value="1"/>
</dbReference>
<sequence length="445" mass="47881">MKTMNLQLRTASFITDLTYDALSADLQKDAKYRLLDWLGSALAGVGYRPSLIAAEFFQSAGGLPQATVLKGQAKVPVAAAAFANGIIGHVAEFDDGHRRAIAHPGSVTVPVALALAENYKRSGKEVLTAVVAGYEVVIRLGMCVNPSHYKIWHTTGTCGAIGAAATAAYLLRLDRQQTLMALGIAGTMGAGLQETFGTHAKALNAGHACQSGIQAALLAERGFTGPEEVIMGNKGFIKATTQEYSAKPLEEIGLTPLLSNTAFYKVYASCGHTNSPLDALFKLMGKQNIPLAAIRHIAVTTYKIAVDLTAGLKNENEEAAKFSLPYCLAVALIYKKVTLKEFTPDRLHDAEILTLARKITVMEDTVATAQFPKRRATIRIELDSGRVMEETVDDANDEPQYEALEDKFFSLAVSAIGSEAAGKTKEIILNIEKLDDLNLLMQYLT</sequence>
<reference evidence="4 5" key="1">
    <citation type="journal article" date="2011" name="EMBO J.">
        <title>Structural diversity of bacterial flagellar motors.</title>
        <authorList>
            <person name="Chen S."/>
            <person name="Beeby M."/>
            <person name="Murphy G.E."/>
            <person name="Leadbetter J.R."/>
            <person name="Hendrixson D.R."/>
            <person name="Briegel A."/>
            <person name="Li Z."/>
            <person name="Shi J."/>
            <person name="Tocheva E.I."/>
            <person name="Muller A."/>
            <person name="Dobro M.J."/>
            <person name="Jensen G.J."/>
        </authorList>
    </citation>
    <scope>NUCLEOTIDE SEQUENCE [LARGE SCALE GENOMIC DNA]</scope>
    <source>
        <strain evidence="4 5">DSM 6540</strain>
    </source>
</reference>
<evidence type="ECO:0000259" key="2">
    <source>
        <dbReference type="Pfam" id="PF03972"/>
    </source>
</evidence>
<evidence type="ECO:0000313" key="5">
    <source>
        <dbReference type="Proteomes" id="UP000003240"/>
    </source>
</evidence>
<dbReference type="PANTHER" id="PTHR16943">
    <property type="entry name" value="2-METHYLCITRATE DEHYDRATASE-RELATED"/>
    <property type="match status" value="1"/>
</dbReference>
<feature type="domain" description="MmgE/PrpD C-terminal" evidence="3">
    <location>
        <begin position="267"/>
        <end position="432"/>
    </location>
</feature>
<dbReference type="STRING" id="1009370.ALO_01469"/>
<dbReference type="EMBL" id="AFGF01000015">
    <property type="protein sequence ID" value="EGO65686.1"/>
    <property type="molecule type" value="Genomic_DNA"/>
</dbReference>
<comment type="similarity">
    <text evidence="1">Belongs to the PrpD family.</text>
</comment>
<evidence type="ECO:0000259" key="3">
    <source>
        <dbReference type="Pfam" id="PF19305"/>
    </source>
</evidence>
<dbReference type="Proteomes" id="UP000003240">
    <property type="component" value="Unassembled WGS sequence"/>
</dbReference>
<dbReference type="InterPro" id="IPR005656">
    <property type="entry name" value="MmgE_PrpD"/>
</dbReference>
<dbReference type="RefSeq" id="WP_004092064.1">
    <property type="nucleotide sequence ID" value="NZ_AFGF01000015.1"/>
</dbReference>
<feature type="domain" description="MmgE/PrpD N-terminal" evidence="2">
    <location>
        <begin position="10"/>
        <end position="244"/>
    </location>
</feature>
<evidence type="ECO:0000313" key="4">
    <source>
        <dbReference type="EMBL" id="EGO65686.1"/>
    </source>
</evidence>
<dbReference type="InterPro" id="IPR042188">
    <property type="entry name" value="MmgE/PrpD_sf_2"/>
</dbReference>
<keyword evidence="5" id="KW-1185">Reference proteome</keyword>
<dbReference type="InterPro" id="IPR045336">
    <property type="entry name" value="MmgE_PrpD_N"/>
</dbReference>
<dbReference type="OrthoDB" id="9791416at2"/>
<protein>
    <submittedName>
        <fullName evidence="4">MmgE/PrpD family protein</fullName>
    </submittedName>
</protein>
<dbReference type="Gene3D" id="3.30.1330.120">
    <property type="entry name" value="2-methylcitrate dehydratase PrpD"/>
    <property type="match status" value="1"/>
</dbReference>
<dbReference type="AlphaFoldDB" id="F7NE31"/>
<dbReference type="eggNOG" id="COG2079">
    <property type="taxonomic scope" value="Bacteria"/>
</dbReference>
<accession>F7NE31</accession>
<gene>
    <name evidence="4" type="ORF">ALO_01469</name>
</gene>
<name>F7NE31_9FIRM</name>
<dbReference type="GO" id="GO:0016829">
    <property type="term" value="F:lyase activity"/>
    <property type="evidence" value="ECO:0007669"/>
    <property type="project" value="InterPro"/>
</dbReference>
<dbReference type="Pfam" id="PF19305">
    <property type="entry name" value="MmgE_PrpD_C"/>
    <property type="match status" value="1"/>
</dbReference>
<dbReference type="Gene3D" id="1.10.4100.10">
    <property type="entry name" value="2-methylcitrate dehydratase PrpD"/>
    <property type="match status" value="1"/>
</dbReference>
<dbReference type="Pfam" id="PF03972">
    <property type="entry name" value="MmgE_PrpD_N"/>
    <property type="match status" value="1"/>
</dbReference>
<dbReference type="InterPro" id="IPR036148">
    <property type="entry name" value="MmgE/PrpD_sf"/>
</dbReference>
<dbReference type="PANTHER" id="PTHR16943:SF8">
    <property type="entry name" value="2-METHYLCITRATE DEHYDRATASE"/>
    <property type="match status" value="1"/>
</dbReference>
<dbReference type="InterPro" id="IPR042183">
    <property type="entry name" value="MmgE/PrpD_sf_1"/>
</dbReference>
<evidence type="ECO:0000256" key="1">
    <source>
        <dbReference type="ARBA" id="ARBA00006174"/>
    </source>
</evidence>